<reference evidence="3 4" key="1">
    <citation type="journal article" date="2014" name="ISME J.">
        <title>Adaptation of an abundant Roseobacter RCA organism to pelagic systems revealed by genomic and transcriptomic analyses.</title>
        <authorList>
            <person name="Voget S."/>
            <person name="Wemheuer B."/>
            <person name="Brinkhoff T."/>
            <person name="Vollmers J."/>
            <person name="Dietrich S."/>
            <person name="Giebel H.A."/>
            <person name="Beardsley C."/>
            <person name="Sardemann C."/>
            <person name="Bakenhus I."/>
            <person name="Billerbeck S."/>
            <person name="Daniel R."/>
            <person name="Simon M."/>
        </authorList>
    </citation>
    <scope>NUCLEOTIDE SEQUENCE [LARGE SCALE GENOMIC DNA]</scope>
    <source>
        <strain evidence="3 4">RCA23</strain>
    </source>
</reference>
<accession>A0AAN0VIJ2</accession>
<feature type="transmembrane region" description="Helical" evidence="2">
    <location>
        <begin position="32"/>
        <end position="57"/>
    </location>
</feature>
<dbReference type="RefSeq" id="WP_044049979.1">
    <property type="nucleotide sequence ID" value="NZ_CP003984.1"/>
</dbReference>
<evidence type="ECO:0000313" key="4">
    <source>
        <dbReference type="Proteomes" id="UP000028680"/>
    </source>
</evidence>
<keyword evidence="2" id="KW-1133">Transmembrane helix</keyword>
<proteinExistence type="predicted"/>
<evidence type="ECO:0000256" key="1">
    <source>
        <dbReference type="SAM" id="MobiDB-lite"/>
    </source>
</evidence>
<keyword evidence="2" id="KW-0812">Transmembrane</keyword>
<dbReference type="KEGG" id="ptp:RCA23_c17000"/>
<dbReference type="Pfam" id="PF11014">
    <property type="entry name" value="DUF2852"/>
    <property type="match status" value="1"/>
</dbReference>
<keyword evidence="4" id="KW-1185">Reference proteome</keyword>
<protein>
    <recommendedName>
        <fullName evidence="5">DUF2852 domain-containing protein</fullName>
    </recommendedName>
</protein>
<evidence type="ECO:0000256" key="2">
    <source>
        <dbReference type="SAM" id="Phobius"/>
    </source>
</evidence>
<dbReference type="InterPro" id="IPR021273">
    <property type="entry name" value="DUF2852"/>
</dbReference>
<dbReference type="AlphaFoldDB" id="A0AAN0VIJ2"/>
<evidence type="ECO:0008006" key="5">
    <source>
        <dbReference type="Google" id="ProtNLM"/>
    </source>
</evidence>
<feature type="region of interest" description="Disordered" evidence="1">
    <location>
        <begin position="118"/>
        <end position="140"/>
    </location>
</feature>
<organism evidence="3 4">
    <name type="scientific">Planktomarina temperata RCA23</name>
    <dbReference type="NCBI Taxonomy" id="666509"/>
    <lineage>
        <taxon>Bacteria</taxon>
        <taxon>Pseudomonadati</taxon>
        <taxon>Pseudomonadota</taxon>
        <taxon>Alphaproteobacteria</taxon>
        <taxon>Rhodobacterales</taxon>
        <taxon>Paracoccaceae</taxon>
        <taxon>Planktomarina</taxon>
    </lineage>
</organism>
<dbReference type="EMBL" id="CP003984">
    <property type="protein sequence ID" value="AII87235.1"/>
    <property type="molecule type" value="Genomic_DNA"/>
</dbReference>
<evidence type="ECO:0000313" key="3">
    <source>
        <dbReference type="EMBL" id="AII87235.1"/>
    </source>
</evidence>
<keyword evidence="2" id="KW-0472">Membrane</keyword>
<dbReference type="Proteomes" id="UP000028680">
    <property type="component" value="Chromosome"/>
</dbReference>
<gene>
    <name evidence="3" type="ORF">RCA23_c17000</name>
</gene>
<sequence length="140" mass="16219">MTTLAPEATHPSSKDGWFSACENWMDRRGKGAWIAAMILGFIFFWPLGLALLFYMIWSDRMFSKSHSCSRSKSFYRRDASSGNAAFDAYKADTLRRLEEEQQQFEAFMDRLRAAKDQSEFDEFMKDRNRKTEDGPAQAEA</sequence>
<name>A0AAN0VIJ2_9RHOB</name>
<feature type="compositionally biased region" description="Basic and acidic residues" evidence="1">
    <location>
        <begin position="118"/>
        <end position="133"/>
    </location>
</feature>